<dbReference type="Proteomes" id="UP000494105">
    <property type="component" value="Unassembled WGS sequence"/>
</dbReference>
<dbReference type="Pfam" id="PF13924">
    <property type="entry name" value="Lipocalin_5"/>
    <property type="match status" value="1"/>
</dbReference>
<dbReference type="EMBL" id="CADILD010000002">
    <property type="protein sequence ID" value="CAB3867739.1"/>
    <property type="molecule type" value="Genomic_DNA"/>
</dbReference>
<dbReference type="AlphaFoldDB" id="A0A6S7DAR2"/>
<evidence type="ECO:0000313" key="3">
    <source>
        <dbReference type="Proteomes" id="UP000494105"/>
    </source>
</evidence>
<organism evidence="2 3">
    <name type="scientific">Achromobacter piechaudii</name>
    <dbReference type="NCBI Taxonomy" id="72556"/>
    <lineage>
        <taxon>Bacteria</taxon>
        <taxon>Pseudomonadati</taxon>
        <taxon>Pseudomonadota</taxon>
        <taxon>Betaproteobacteria</taxon>
        <taxon>Burkholderiales</taxon>
        <taxon>Alcaligenaceae</taxon>
        <taxon>Achromobacter</taxon>
    </lineage>
</organism>
<evidence type="ECO:0000313" key="2">
    <source>
        <dbReference type="EMBL" id="CAB3867739.1"/>
    </source>
</evidence>
<reference evidence="2 3" key="1">
    <citation type="submission" date="2020-04" db="EMBL/GenBank/DDBJ databases">
        <authorList>
            <person name="De Canck E."/>
        </authorList>
    </citation>
    <scope>NUCLEOTIDE SEQUENCE [LARGE SCALE GENOMIC DNA]</scope>
    <source>
        <strain evidence="2 3">LMG 1861</strain>
    </source>
</reference>
<gene>
    <name evidence="2" type="ORF">LMG1861_02600</name>
</gene>
<protein>
    <recommendedName>
        <fullName evidence="1">Lipocalin-like domain-containing protein</fullName>
    </recommendedName>
</protein>
<accession>A0A6S7DAR2</accession>
<evidence type="ECO:0000259" key="1">
    <source>
        <dbReference type="Pfam" id="PF13924"/>
    </source>
</evidence>
<feature type="domain" description="Lipocalin-like" evidence="1">
    <location>
        <begin position="8"/>
        <end position="129"/>
    </location>
</feature>
<name>A0A6S7DAR2_9BURK</name>
<dbReference type="InterPro" id="IPR024311">
    <property type="entry name" value="Lipocalin-like"/>
</dbReference>
<proteinExistence type="predicted"/>
<sequence length="135" mass="15377">MTMDTLEGIWRLVESQAWDEHDRPLPAPYGAHPIGTLVLTQGRMLAALCNGDNDRADGSPRAYSSYGGVYRFREPTLEVIVDLASDRSRIGSTQVREVVLMDERRILLRPPRRQYGSAIQRRELLWERAWTPGTP</sequence>